<dbReference type="RefSeq" id="WP_067853396.1">
    <property type="nucleotide sequence ID" value="NZ_CP011502.1"/>
</dbReference>
<dbReference type="InterPro" id="IPR003339">
    <property type="entry name" value="ABC/ECF_trnsptr_transmembrane"/>
</dbReference>
<evidence type="ECO:0000256" key="2">
    <source>
        <dbReference type="ARBA" id="ARBA00022692"/>
    </source>
</evidence>
<keyword evidence="2 5" id="KW-0812">Transmembrane</keyword>
<organism evidence="6 7">
    <name type="scientific">Aeromicrobium erythreum</name>
    <dbReference type="NCBI Taxonomy" id="2041"/>
    <lineage>
        <taxon>Bacteria</taxon>
        <taxon>Bacillati</taxon>
        <taxon>Actinomycetota</taxon>
        <taxon>Actinomycetes</taxon>
        <taxon>Propionibacteriales</taxon>
        <taxon>Nocardioidaceae</taxon>
        <taxon>Aeromicrobium</taxon>
    </lineage>
</organism>
<evidence type="ECO:0000313" key="7">
    <source>
        <dbReference type="Proteomes" id="UP000067689"/>
    </source>
</evidence>
<feature type="transmembrane region" description="Helical" evidence="5">
    <location>
        <begin position="12"/>
        <end position="32"/>
    </location>
</feature>
<evidence type="ECO:0000256" key="3">
    <source>
        <dbReference type="ARBA" id="ARBA00022989"/>
    </source>
</evidence>
<feature type="transmembrane region" description="Helical" evidence="5">
    <location>
        <begin position="218"/>
        <end position="240"/>
    </location>
</feature>
<dbReference type="KEGG" id="aer:AERYTH_00880"/>
<evidence type="ECO:0000256" key="4">
    <source>
        <dbReference type="ARBA" id="ARBA00023136"/>
    </source>
</evidence>
<sequence>MSVTTAPSGLRALLPRVNPLALVVVGVASVPGSLAVRTLPIALVTLALYAVFVLAVVPSIRYALLCLGLAVFAGLTVAYSTWRLGGRDEVVALTAGLRIVVLAWPGAVVAAFVDPARLGDHLAQDLRLPARPVVAVTSALQQAAELMATWQQLVRARRARGASAAGGPVARCRYGAGLVFALLVSSLRGASRHAVALDARGFAAASERTWAEPAGWSVLDVAVAVVGVLLAGVPVALLLFT</sequence>
<dbReference type="EMBL" id="CP011502">
    <property type="protein sequence ID" value="ALX03354.1"/>
    <property type="molecule type" value="Genomic_DNA"/>
</dbReference>
<keyword evidence="7" id="KW-1185">Reference proteome</keyword>
<accession>A0A0U3SXT4</accession>
<keyword evidence="4 5" id="KW-0472">Membrane</keyword>
<dbReference type="OrthoDB" id="6400at2"/>
<proteinExistence type="predicted"/>
<dbReference type="STRING" id="2041.AERYTH_00880"/>
<evidence type="ECO:0008006" key="8">
    <source>
        <dbReference type="Google" id="ProtNLM"/>
    </source>
</evidence>
<dbReference type="Proteomes" id="UP000067689">
    <property type="component" value="Chromosome"/>
</dbReference>
<keyword evidence="3 5" id="KW-1133">Transmembrane helix</keyword>
<dbReference type="GO" id="GO:0005886">
    <property type="term" value="C:plasma membrane"/>
    <property type="evidence" value="ECO:0007669"/>
    <property type="project" value="UniProtKB-ARBA"/>
</dbReference>
<dbReference type="Pfam" id="PF02361">
    <property type="entry name" value="CbiQ"/>
    <property type="match status" value="1"/>
</dbReference>
<feature type="transmembrane region" description="Helical" evidence="5">
    <location>
        <begin position="90"/>
        <end position="113"/>
    </location>
</feature>
<feature type="transmembrane region" description="Helical" evidence="5">
    <location>
        <begin position="64"/>
        <end position="84"/>
    </location>
</feature>
<evidence type="ECO:0000256" key="5">
    <source>
        <dbReference type="SAM" id="Phobius"/>
    </source>
</evidence>
<dbReference type="AlphaFoldDB" id="A0A0U3SXT4"/>
<reference evidence="6 7" key="1">
    <citation type="journal article" date="1991" name="Int. J. Syst. Bacteriol.">
        <title>Description of the erythromycin-producing bacterium Arthrobacter sp. strain NRRL B-3381 as Aeromicrobium erythreum gen. nov., sp. nov.</title>
        <authorList>
            <person name="Miller E.S."/>
            <person name="Woese C.R."/>
            <person name="Brenner S."/>
        </authorList>
    </citation>
    <scope>NUCLEOTIDE SEQUENCE [LARGE SCALE GENOMIC DNA]</scope>
    <source>
        <strain evidence="6 7">AR18</strain>
    </source>
</reference>
<dbReference type="PATRIC" id="fig|2041.4.peg.182"/>
<name>A0A0U3SXT4_9ACTN</name>
<protein>
    <recommendedName>
        <fullName evidence="8">Cobalt transporter</fullName>
    </recommendedName>
</protein>
<gene>
    <name evidence="6" type="ORF">AERYTH_00880</name>
</gene>
<comment type="subcellular location">
    <subcellularLocation>
        <location evidence="1">Membrane</location>
        <topology evidence="1">Multi-pass membrane protein</topology>
    </subcellularLocation>
</comment>
<evidence type="ECO:0000256" key="1">
    <source>
        <dbReference type="ARBA" id="ARBA00004141"/>
    </source>
</evidence>
<feature type="transmembrane region" description="Helical" evidence="5">
    <location>
        <begin position="38"/>
        <end position="57"/>
    </location>
</feature>
<evidence type="ECO:0000313" key="6">
    <source>
        <dbReference type="EMBL" id="ALX03354.1"/>
    </source>
</evidence>